<protein>
    <submittedName>
        <fullName evidence="4">Integrase</fullName>
    </submittedName>
</protein>
<dbReference type="Pfam" id="PF00589">
    <property type="entry name" value="Phage_integrase"/>
    <property type="match status" value="1"/>
</dbReference>
<dbReference type="GO" id="GO:0003677">
    <property type="term" value="F:DNA binding"/>
    <property type="evidence" value="ECO:0007669"/>
    <property type="project" value="InterPro"/>
</dbReference>
<dbReference type="PROSITE" id="PS51898">
    <property type="entry name" value="TYR_RECOMBINASE"/>
    <property type="match status" value="1"/>
</dbReference>
<reference evidence="4 5" key="1">
    <citation type="submission" date="2015-08" db="EMBL/GenBank/DDBJ databases">
        <title>Genomes of Isolates from Cabo Rojo, PR.</title>
        <authorList>
            <person name="Sanchez-Nieves R.L."/>
            <person name="Montalvo-Rodriguez R."/>
        </authorList>
    </citation>
    <scope>NUCLEOTIDE SEQUENCE [LARGE SCALE GENOMIC DNA]</scope>
    <source>
        <strain evidence="4 5">5</strain>
    </source>
</reference>
<dbReference type="CDD" id="cd00397">
    <property type="entry name" value="DNA_BRE_C"/>
    <property type="match status" value="1"/>
</dbReference>
<dbReference type="OrthoDB" id="144892at2157"/>
<dbReference type="PATRIC" id="fig|1705389.3.peg.1658"/>
<dbReference type="Proteomes" id="UP000037747">
    <property type="component" value="Unassembled WGS sequence"/>
</dbReference>
<dbReference type="Gene3D" id="1.10.443.10">
    <property type="entry name" value="Intergrase catalytic core"/>
    <property type="match status" value="1"/>
</dbReference>
<feature type="domain" description="Tyr recombinase" evidence="3">
    <location>
        <begin position="134"/>
        <end position="313"/>
    </location>
</feature>
<comment type="caution">
    <text evidence="4">The sequence shown here is derived from an EMBL/GenBank/DDBJ whole genome shotgun (WGS) entry which is preliminary data.</text>
</comment>
<accession>A0A0M9ANG3</accession>
<dbReference type="AlphaFoldDB" id="A0A0M9ANG3"/>
<evidence type="ECO:0000259" key="3">
    <source>
        <dbReference type="PROSITE" id="PS51898"/>
    </source>
</evidence>
<proteinExistence type="predicted"/>
<dbReference type="InterPro" id="IPR011010">
    <property type="entry name" value="DNA_brk_join_enz"/>
</dbReference>
<feature type="region of interest" description="Disordered" evidence="2">
    <location>
        <begin position="106"/>
        <end position="135"/>
    </location>
</feature>
<sequence length="400" mass="44639">MTERDDAINTIREQLKNGTRGGSDADRKVLLDFSDELFLVPSEVGGHRHEKLLRHNVRMAEEAGGLAAALEEREAAEEIVRWIHQTYDNPETNKDYRVALKQVGRRVSDENGDEPPASMEWIPSGTSNTHDPTPNPSDMLRWEADILPMIDETTNYRDAAVIAVGWDAGLRSGELRSLTLGDVTDYKHGYQITVQGKQGQRSVVLVPSVPFLQRWLGEHPGDSRDDPLWSHLDRPDDLSYQALRYGIREAARDAGVEKPVSFTNLRKSSASHLARRGMSQAHLEDHHGWVRGSDIASRYIATFADDTNREVARLHGVDIEEEDEPEPTAPVECPRCHQSTPREKTQCIHCQQPLTKVAAMENRETCEWCGEPISSYPEHLPNCSVVDVGDGGTGRGEAGD</sequence>
<keyword evidence="5" id="KW-1185">Reference proteome</keyword>
<evidence type="ECO:0000256" key="1">
    <source>
        <dbReference type="ARBA" id="ARBA00023172"/>
    </source>
</evidence>
<keyword evidence="1" id="KW-0233">DNA recombination</keyword>
<name>A0A0M9ANG3_9EURY</name>
<organism evidence="4 5">
    <name type="scientific">Halorubrum tropicale</name>
    <dbReference type="NCBI Taxonomy" id="1765655"/>
    <lineage>
        <taxon>Archaea</taxon>
        <taxon>Methanobacteriati</taxon>
        <taxon>Methanobacteriota</taxon>
        <taxon>Stenosarchaea group</taxon>
        <taxon>Halobacteria</taxon>
        <taxon>Halobacteriales</taxon>
        <taxon>Haloferacaceae</taxon>
        <taxon>Halorubrum</taxon>
    </lineage>
</organism>
<dbReference type="STRING" id="1765655.AMR74_16040"/>
<dbReference type="RefSeq" id="WP_053773054.1">
    <property type="nucleotide sequence ID" value="NZ_LIST01000010.1"/>
</dbReference>
<dbReference type="GO" id="GO:0015074">
    <property type="term" value="P:DNA integration"/>
    <property type="evidence" value="ECO:0007669"/>
    <property type="project" value="InterPro"/>
</dbReference>
<evidence type="ECO:0000313" key="4">
    <source>
        <dbReference type="EMBL" id="KOX94221.1"/>
    </source>
</evidence>
<evidence type="ECO:0000256" key="2">
    <source>
        <dbReference type="SAM" id="MobiDB-lite"/>
    </source>
</evidence>
<dbReference type="InterPro" id="IPR002104">
    <property type="entry name" value="Integrase_catalytic"/>
</dbReference>
<dbReference type="SUPFAM" id="SSF56349">
    <property type="entry name" value="DNA breaking-rejoining enzymes"/>
    <property type="match status" value="1"/>
</dbReference>
<dbReference type="GO" id="GO:0006310">
    <property type="term" value="P:DNA recombination"/>
    <property type="evidence" value="ECO:0007669"/>
    <property type="project" value="UniProtKB-KW"/>
</dbReference>
<evidence type="ECO:0000313" key="5">
    <source>
        <dbReference type="Proteomes" id="UP000037747"/>
    </source>
</evidence>
<dbReference type="InterPro" id="IPR013762">
    <property type="entry name" value="Integrase-like_cat_sf"/>
</dbReference>
<gene>
    <name evidence="4" type="ORF">AMR74_16040</name>
</gene>
<dbReference type="EMBL" id="LIST01000010">
    <property type="protein sequence ID" value="KOX94221.1"/>
    <property type="molecule type" value="Genomic_DNA"/>
</dbReference>